<gene>
    <name evidence="1" type="ORF">CLODIP_2_CD05401</name>
</gene>
<proteinExistence type="predicted"/>
<dbReference type="EMBL" id="CADEPI010000436">
    <property type="protein sequence ID" value="CAB3385851.1"/>
    <property type="molecule type" value="Genomic_DNA"/>
</dbReference>
<accession>A0A8S1DXI6</accession>
<protein>
    <submittedName>
        <fullName evidence="1">Uncharacterized protein</fullName>
    </submittedName>
</protein>
<organism evidence="1 2">
    <name type="scientific">Cloeon dipterum</name>
    <dbReference type="NCBI Taxonomy" id="197152"/>
    <lineage>
        <taxon>Eukaryota</taxon>
        <taxon>Metazoa</taxon>
        <taxon>Ecdysozoa</taxon>
        <taxon>Arthropoda</taxon>
        <taxon>Hexapoda</taxon>
        <taxon>Insecta</taxon>
        <taxon>Pterygota</taxon>
        <taxon>Palaeoptera</taxon>
        <taxon>Ephemeroptera</taxon>
        <taxon>Pisciforma</taxon>
        <taxon>Baetidae</taxon>
        <taxon>Cloeon</taxon>
    </lineage>
</organism>
<name>A0A8S1DXI6_9INSE</name>
<dbReference type="AlphaFoldDB" id="A0A8S1DXI6"/>
<dbReference type="Proteomes" id="UP000494165">
    <property type="component" value="Unassembled WGS sequence"/>
</dbReference>
<sequence length="144" mass="16702">MAFFVRVNNVQELHHYIKLPPELTVNHPVFAPARILVDGRYLIGVENFGFELLLGMDLVEWRWLRSGAEMNCSNALVPDPLAKQDDWLYYGRCLMNNRIYPGLIGNNVCHVLTEEDVSQHEHKVLQILVHKTAPRRKDDGRTPW</sequence>
<reference evidence="1 2" key="1">
    <citation type="submission" date="2020-04" db="EMBL/GenBank/DDBJ databases">
        <authorList>
            <person name="Alioto T."/>
            <person name="Alioto T."/>
            <person name="Gomez Garrido J."/>
        </authorList>
    </citation>
    <scope>NUCLEOTIDE SEQUENCE [LARGE SCALE GENOMIC DNA]</scope>
</reference>
<keyword evidence="2" id="KW-1185">Reference proteome</keyword>
<evidence type="ECO:0000313" key="1">
    <source>
        <dbReference type="EMBL" id="CAB3385851.1"/>
    </source>
</evidence>
<evidence type="ECO:0000313" key="2">
    <source>
        <dbReference type="Proteomes" id="UP000494165"/>
    </source>
</evidence>
<comment type="caution">
    <text evidence="1">The sequence shown here is derived from an EMBL/GenBank/DDBJ whole genome shotgun (WGS) entry which is preliminary data.</text>
</comment>